<evidence type="ECO:0000313" key="2">
    <source>
        <dbReference type="Proteomes" id="UP001396334"/>
    </source>
</evidence>
<name>A0ABR2QYW9_9ROSI</name>
<dbReference type="SUPFAM" id="SSF140663">
    <property type="entry name" value="TTHA0068-like"/>
    <property type="match status" value="1"/>
</dbReference>
<sequence length="260" mass="29160">MVLAFKLPSACLSPFSSPQLPPLSTHHCNHTYNPIPNQFFPSLPLPLPPIPTHAHSKRPRQLDSFGVSYRYSGSSEEDDENCSFDEAVSLFNQREYYKCHDQLEALWNKAEEPTRTLIHGILQCAVGFHHLFNQNHKGAMMELGEGLCKLRKMNFDSGPFYDFEQDIAAVLNFIYNTQIELAACGDDICVTMEQSERSYLLLGGYAAGQHLYHLQTDSDEVVYLVFCPQRPDGSAQASGPSPRVRLPVLKAAEGQHLVCD</sequence>
<dbReference type="InterPro" id="IPR023203">
    <property type="entry name" value="TTHA0068_sf"/>
</dbReference>
<dbReference type="PANTHER" id="PTHR34796:SF1">
    <property type="entry name" value="EXPRESSED PROTEIN"/>
    <property type="match status" value="1"/>
</dbReference>
<dbReference type="PANTHER" id="PTHR34796">
    <property type="entry name" value="EXPRESSED PROTEIN"/>
    <property type="match status" value="1"/>
</dbReference>
<reference evidence="1 2" key="1">
    <citation type="journal article" date="2024" name="G3 (Bethesda)">
        <title>Genome assembly of Hibiscus sabdariffa L. provides insights into metabolisms of medicinal natural products.</title>
        <authorList>
            <person name="Kim T."/>
        </authorList>
    </citation>
    <scope>NUCLEOTIDE SEQUENCE [LARGE SCALE GENOMIC DNA]</scope>
    <source>
        <strain evidence="1">TK-2024</strain>
        <tissue evidence="1">Old leaves</tissue>
    </source>
</reference>
<accession>A0ABR2QYW9</accession>
<evidence type="ECO:0000313" key="1">
    <source>
        <dbReference type="EMBL" id="KAK9005735.1"/>
    </source>
</evidence>
<dbReference type="InterPro" id="IPR005500">
    <property type="entry name" value="DUF309"/>
</dbReference>
<protein>
    <recommendedName>
        <fullName evidence="3">DUF309 domain-containing protein</fullName>
    </recommendedName>
</protein>
<dbReference type="Pfam" id="PF03745">
    <property type="entry name" value="DUF309"/>
    <property type="match status" value="1"/>
</dbReference>
<gene>
    <name evidence="1" type="ORF">V6N11_043157</name>
</gene>
<dbReference type="Proteomes" id="UP001396334">
    <property type="component" value="Unassembled WGS sequence"/>
</dbReference>
<comment type="caution">
    <text evidence="1">The sequence shown here is derived from an EMBL/GenBank/DDBJ whole genome shotgun (WGS) entry which is preliminary data.</text>
</comment>
<keyword evidence="2" id="KW-1185">Reference proteome</keyword>
<dbReference type="Gene3D" id="1.10.3450.10">
    <property type="entry name" value="TTHA0068-like"/>
    <property type="match status" value="1"/>
</dbReference>
<organism evidence="1 2">
    <name type="scientific">Hibiscus sabdariffa</name>
    <name type="common">roselle</name>
    <dbReference type="NCBI Taxonomy" id="183260"/>
    <lineage>
        <taxon>Eukaryota</taxon>
        <taxon>Viridiplantae</taxon>
        <taxon>Streptophyta</taxon>
        <taxon>Embryophyta</taxon>
        <taxon>Tracheophyta</taxon>
        <taxon>Spermatophyta</taxon>
        <taxon>Magnoliopsida</taxon>
        <taxon>eudicotyledons</taxon>
        <taxon>Gunneridae</taxon>
        <taxon>Pentapetalae</taxon>
        <taxon>rosids</taxon>
        <taxon>malvids</taxon>
        <taxon>Malvales</taxon>
        <taxon>Malvaceae</taxon>
        <taxon>Malvoideae</taxon>
        <taxon>Hibiscus</taxon>
    </lineage>
</organism>
<dbReference type="EMBL" id="JBBPBN010000030">
    <property type="protein sequence ID" value="KAK9005735.1"/>
    <property type="molecule type" value="Genomic_DNA"/>
</dbReference>
<evidence type="ECO:0008006" key="3">
    <source>
        <dbReference type="Google" id="ProtNLM"/>
    </source>
</evidence>
<proteinExistence type="predicted"/>